<dbReference type="FunCoup" id="T1EEC0">
    <property type="interactions" value="325"/>
</dbReference>
<evidence type="ECO:0000313" key="6">
    <source>
        <dbReference type="EnsemblMetazoa" id="HelroP107657"/>
    </source>
</evidence>
<organism evidence="6 7">
    <name type="scientific">Helobdella robusta</name>
    <name type="common">Californian leech</name>
    <dbReference type="NCBI Taxonomy" id="6412"/>
    <lineage>
        <taxon>Eukaryota</taxon>
        <taxon>Metazoa</taxon>
        <taxon>Spiralia</taxon>
        <taxon>Lophotrochozoa</taxon>
        <taxon>Annelida</taxon>
        <taxon>Clitellata</taxon>
        <taxon>Hirudinea</taxon>
        <taxon>Rhynchobdellida</taxon>
        <taxon>Glossiphoniidae</taxon>
        <taxon>Helobdella</taxon>
    </lineage>
</organism>
<accession>T1EEC0</accession>
<evidence type="ECO:0000313" key="5">
    <source>
        <dbReference type="EMBL" id="ESN96713.1"/>
    </source>
</evidence>
<feature type="transmembrane region" description="Helical" evidence="4">
    <location>
        <begin position="129"/>
        <end position="150"/>
    </location>
</feature>
<protein>
    <recommendedName>
        <fullName evidence="4">Copper transport protein</fullName>
    </recommendedName>
</protein>
<dbReference type="OMA" id="DITEYCH"/>
<evidence type="ECO:0000256" key="3">
    <source>
        <dbReference type="ARBA" id="ARBA00023136"/>
    </source>
</evidence>
<evidence type="ECO:0000256" key="2">
    <source>
        <dbReference type="ARBA" id="ARBA00022989"/>
    </source>
</evidence>
<evidence type="ECO:0000256" key="1">
    <source>
        <dbReference type="ARBA" id="ARBA00022692"/>
    </source>
</evidence>
<comment type="similarity">
    <text evidence="4">Belongs to the copper transporter (Ctr) (TC 1.A.56) family. SLC31A subfamily.</text>
</comment>
<keyword evidence="4" id="KW-0187">Copper transport</keyword>
<reference evidence="6" key="3">
    <citation type="submission" date="2015-06" db="UniProtKB">
        <authorList>
            <consortium name="EnsemblMetazoa"/>
        </authorList>
    </citation>
    <scope>IDENTIFICATION</scope>
</reference>
<evidence type="ECO:0000313" key="7">
    <source>
        <dbReference type="Proteomes" id="UP000015101"/>
    </source>
</evidence>
<dbReference type="OrthoDB" id="161814at2759"/>
<dbReference type="InParanoid" id="T1EEC0"/>
<dbReference type="EnsemblMetazoa" id="HelroT107657">
    <property type="protein sequence ID" value="HelroP107657"/>
    <property type="gene ID" value="HelroG107657"/>
</dbReference>
<dbReference type="eggNOG" id="KOG3386">
    <property type="taxonomic scope" value="Eukaryota"/>
</dbReference>
<evidence type="ECO:0000256" key="4">
    <source>
        <dbReference type="RuleBase" id="RU367022"/>
    </source>
</evidence>
<proteinExistence type="inferred from homology"/>
<keyword evidence="1 4" id="KW-0812">Transmembrane</keyword>
<comment type="subcellular location">
    <subcellularLocation>
        <location evidence="4">Membrane</location>
        <topology evidence="4">Multi-pass membrane protein</topology>
    </subcellularLocation>
</comment>
<reference evidence="5 7" key="2">
    <citation type="journal article" date="2013" name="Nature">
        <title>Insights into bilaterian evolution from three spiralian genomes.</title>
        <authorList>
            <person name="Simakov O."/>
            <person name="Marletaz F."/>
            <person name="Cho S.J."/>
            <person name="Edsinger-Gonzales E."/>
            <person name="Havlak P."/>
            <person name="Hellsten U."/>
            <person name="Kuo D.H."/>
            <person name="Larsson T."/>
            <person name="Lv J."/>
            <person name="Arendt D."/>
            <person name="Savage R."/>
            <person name="Osoegawa K."/>
            <person name="de Jong P."/>
            <person name="Grimwood J."/>
            <person name="Chapman J.A."/>
            <person name="Shapiro H."/>
            <person name="Aerts A."/>
            <person name="Otillar R.P."/>
            <person name="Terry A.Y."/>
            <person name="Boore J.L."/>
            <person name="Grigoriev I.V."/>
            <person name="Lindberg D.R."/>
            <person name="Seaver E.C."/>
            <person name="Weisblat D.A."/>
            <person name="Putnam N.H."/>
            <person name="Rokhsar D.S."/>
        </authorList>
    </citation>
    <scope>NUCLEOTIDE SEQUENCE</scope>
</reference>
<dbReference type="Proteomes" id="UP000015101">
    <property type="component" value="Unassembled WGS sequence"/>
</dbReference>
<dbReference type="EMBL" id="KB097495">
    <property type="protein sequence ID" value="ESN96713.1"/>
    <property type="molecule type" value="Genomic_DNA"/>
</dbReference>
<keyword evidence="4" id="KW-0406">Ion transport</keyword>
<dbReference type="AlphaFoldDB" id="T1EEC0"/>
<feature type="transmembrane region" description="Helical" evidence="4">
    <location>
        <begin position="48"/>
        <end position="68"/>
    </location>
</feature>
<dbReference type="PANTHER" id="PTHR12483">
    <property type="entry name" value="SOLUTE CARRIER FAMILY 31 COPPER TRANSPORTERS"/>
    <property type="match status" value="1"/>
</dbReference>
<dbReference type="GeneID" id="20194922"/>
<dbReference type="EMBL" id="AMQM01001464">
    <property type="status" value="NOT_ANNOTATED_CDS"/>
    <property type="molecule type" value="Genomic_DNA"/>
</dbReference>
<dbReference type="CTD" id="20194922"/>
<dbReference type="Pfam" id="PF04145">
    <property type="entry name" value="Ctr"/>
    <property type="match status" value="1"/>
</dbReference>
<dbReference type="GO" id="GO:0005375">
    <property type="term" value="F:copper ion transmembrane transporter activity"/>
    <property type="evidence" value="ECO:0007669"/>
    <property type="project" value="UniProtKB-UniRule"/>
</dbReference>
<keyword evidence="4" id="KW-0186">Copper</keyword>
<keyword evidence="2 4" id="KW-1133">Transmembrane helix</keyword>
<reference evidence="7" key="1">
    <citation type="submission" date="2012-12" db="EMBL/GenBank/DDBJ databases">
        <authorList>
            <person name="Hellsten U."/>
            <person name="Grimwood J."/>
            <person name="Chapman J.A."/>
            <person name="Shapiro H."/>
            <person name="Aerts A."/>
            <person name="Otillar R.P."/>
            <person name="Terry A.Y."/>
            <person name="Boore J.L."/>
            <person name="Simakov O."/>
            <person name="Marletaz F."/>
            <person name="Cho S.-J."/>
            <person name="Edsinger-Gonzales E."/>
            <person name="Havlak P."/>
            <person name="Kuo D.-H."/>
            <person name="Larsson T."/>
            <person name="Lv J."/>
            <person name="Arendt D."/>
            <person name="Savage R."/>
            <person name="Osoegawa K."/>
            <person name="de Jong P."/>
            <person name="Lindberg D.R."/>
            <person name="Seaver E.C."/>
            <person name="Weisblat D.A."/>
            <person name="Putnam N.H."/>
            <person name="Grigoriev I.V."/>
            <person name="Rokhsar D.S."/>
        </authorList>
    </citation>
    <scope>NUCLEOTIDE SEQUENCE</scope>
</reference>
<dbReference type="InterPro" id="IPR007274">
    <property type="entry name" value="Cop_transporter"/>
</dbReference>
<dbReference type="HOGENOM" id="CLU_079690_2_0_1"/>
<dbReference type="KEGG" id="hro:HELRODRAFT_107657"/>
<name>T1EEC0_HELRO</name>
<dbReference type="GO" id="GO:0016020">
    <property type="term" value="C:membrane"/>
    <property type="evidence" value="ECO:0007669"/>
    <property type="project" value="UniProtKB-SubCell"/>
</dbReference>
<dbReference type="RefSeq" id="XP_009025832.1">
    <property type="nucleotide sequence ID" value="XM_009027584.1"/>
</dbReference>
<keyword evidence="4" id="KW-0813">Transport</keyword>
<sequence>MDLMSLFLDESGSHESNHSHHQDHSMPMYFHASCEATILFSFWKVSSITGMVVSCLIILVAGMLYEGLKVFREYLLMRNTECKSKEPAGIVPDCYKKQKVEPLPHLCQTALHGLQVFYSYCLMLIFMTYNVWLCVSLLLGAICGYFLFAWKRHKCSSCLPNSCYTTNDHCN</sequence>
<keyword evidence="7" id="KW-1185">Reference proteome</keyword>
<gene>
    <name evidence="6" type="primary">20194922</name>
    <name evidence="5" type="ORF">HELRODRAFT_107657</name>
</gene>
<keyword evidence="3 4" id="KW-0472">Membrane</keyword>
<dbReference type="PANTHER" id="PTHR12483:SF115">
    <property type="entry name" value="COPPER TRANSPORT PROTEIN"/>
    <property type="match status" value="1"/>
</dbReference>